<name>A0A0A9C217_ARUDO</name>
<feature type="transmembrane region" description="Helical" evidence="1">
    <location>
        <begin position="12"/>
        <end position="34"/>
    </location>
</feature>
<accession>A0A0A9C217</accession>
<dbReference type="EMBL" id="GBRH01227551">
    <property type="protein sequence ID" value="JAD70344.1"/>
    <property type="molecule type" value="Transcribed_RNA"/>
</dbReference>
<dbReference type="AlphaFoldDB" id="A0A0A9C217"/>
<protein>
    <submittedName>
        <fullName evidence="2">Uncharacterized protein</fullName>
    </submittedName>
</protein>
<organism evidence="2">
    <name type="scientific">Arundo donax</name>
    <name type="common">Giant reed</name>
    <name type="synonym">Donax arundinaceus</name>
    <dbReference type="NCBI Taxonomy" id="35708"/>
    <lineage>
        <taxon>Eukaryota</taxon>
        <taxon>Viridiplantae</taxon>
        <taxon>Streptophyta</taxon>
        <taxon>Embryophyta</taxon>
        <taxon>Tracheophyta</taxon>
        <taxon>Spermatophyta</taxon>
        <taxon>Magnoliopsida</taxon>
        <taxon>Liliopsida</taxon>
        <taxon>Poales</taxon>
        <taxon>Poaceae</taxon>
        <taxon>PACMAD clade</taxon>
        <taxon>Arundinoideae</taxon>
        <taxon>Arundineae</taxon>
        <taxon>Arundo</taxon>
    </lineage>
</organism>
<reference evidence="2" key="1">
    <citation type="submission" date="2014-09" db="EMBL/GenBank/DDBJ databases">
        <authorList>
            <person name="Magalhaes I.L.F."/>
            <person name="Oliveira U."/>
            <person name="Santos F.R."/>
            <person name="Vidigal T.H.D.A."/>
            <person name="Brescovit A.D."/>
            <person name="Santos A.J."/>
        </authorList>
    </citation>
    <scope>NUCLEOTIDE SEQUENCE</scope>
    <source>
        <tissue evidence="2">Shoot tissue taken approximately 20 cm above the soil surface</tissue>
    </source>
</reference>
<reference evidence="2" key="2">
    <citation type="journal article" date="2015" name="Data Brief">
        <title>Shoot transcriptome of the giant reed, Arundo donax.</title>
        <authorList>
            <person name="Barrero R.A."/>
            <person name="Guerrero F.D."/>
            <person name="Moolhuijzen P."/>
            <person name="Goolsby J.A."/>
            <person name="Tidwell J."/>
            <person name="Bellgard S.E."/>
            <person name="Bellgard M.I."/>
        </authorList>
    </citation>
    <scope>NUCLEOTIDE SEQUENCE</scope>
    <source>
        <tissue evidence="2">Shoot tissue taken approximately 20 cm above the soil surface</tissue>
    </source>
</reference>
<keyword evidence="1" id="KW-0472">Membrane</keyword>
<proteinExistence type="predicted"/>
<keyword evidence="1" id="KW-0812">Transmembrane</keyword>
<evidence type="ECO:0000313" key="2">
    <source>
        <dbReference type="EMBL" id="JAD70344.1"/>
    </source>
</evidence>
<evidence type="ECO:0000256" key="1">
    <source>
        <dbReference type="SAM" id="Phobius"/>
    </source>
</evidence>
<keyword evidence="1" id="KW-1133">Transmembrane helix</keyword>
<sequence>MLFLSLQLVKVITSYFILFTLSSNISIYLSTYWFGWALEICSFNEMCY</sequence>